<reference evidence="3 4" key="1">
    <citation type="submission" date="2016-10" db="EMBL/GenBank/DDBJ databases">
        <authorList>
            <person name="de Groot N.N."/>
        </authorList>
    </citation>
    <scope>NUCLEOTIDE SEQUENCE [LARGE SCALE GENOMIC DNA]</scope>
    <source>
        <strain evidence="3 4">ASO4-2</strain>
    </source>
</reference>
<evidence type="ECO:0000313" key="4">
    <source>
        <dbReference type="Proteomes" id="UP000198771"/>
    </source>
</evidence>
<dbReference type="PANTHER" id="PTHR33498:SF1">
    <property type="entry name" value="TRANSPOSASE FOR INSERTION SEQUENCE ELEMENT IS1557"/>
    <property type="match status" value="1"/>
</dbReference>
<evidence type="ECO:0000256" key="1">
    <source>
        <dbReference type="SAM" id="Phobius"/>
    </source>
</evidence>
<feature type="non-terminal residue" evidence="3">
    <location>
        <position position="1"/>
    </location>
</feature>
<dbReference type="Pfam" id="PF01610">
    <property type="entry name" value="DDE_Tnp_ISL3"/>
    <property type="match status" value="1"/>
</dbReference>
<keyword evidence="1" id="KW-1133">Transmembrane helix</keyword>
<dbReference type="OrthoDB" id="46712at2"/>
<dbReference type="Proteomes" id="UP000198771">
    <property type="component" value="Unassembled WGS sequence"/>
</dbReference>
<dbReference type="EMBL" id="FMXO01000004">
    <property type="protein sequence ID" value="SDB16259.1"/>
    <property type="molecule type" value="Genomic_DNA"/>
</dbReference>
<dbReference type="AlphaFoldDB" id="A0A1G6B6P2"/>
<dbReference type="InterPro" id="IPR047951">
    <property type="entry name" value="Transpos_ISL3"/>
</dbReference>
<sequence>RLWRIVRHYVSKAIAALDLKSLKAVGLDETASKRGHNYITVFIDLDRTEKPVIFATPGKGKEGLAKFCSFIEAHGGHPDNLIEVVCDMSPAFLSAIEKEFKAAKVTVDWFHVVQLFTKAVDDVRKLEAKQTKLPEHTRWTVLKGGEKGRTDGQKNALLELVEQGFATAKAYRVKELLRWIRQAETKQAARWRITHFLKHAAEYAINCPLLEPVRSALASFERHLPRIINRWHSLHTNARLEGFNGLFQAARARARGYRNVENFIMIVYLIAAPIQILITS</sequence>
<keyword evidence="1" id="KW-0472">Membrane</keyword>
<evidence type="ECO:0000259" key="2">
    <source>
        <dbReference type="Pfam" id="PF01610"/>
    </source>
</evidence>
<organism evidence="3 4">
    <name type="scientific">Desulfonatronum thiosulfatophilum</name>
    <dbReference type="NCBI Taxonomy" id="617002"/>
    <lineage>
        <taxon>Bacteria</taxon>
        <taxon>Pseudomonadati</taxon>
        <taxon>Thermodesulfobacteriota</taxon>
        <taxon>Desulfovibrionia</taxon>
        <taxon>Desulfovibrionales</taxon>
        <taxon>Desulfonatronaceae</taxon>
        <taxon>Desulfonatronum</taxon>
    </lineage>
</organism>
<keyword evidence="1" id="KW-0812">Transmembrane</keyword>
<name>A0A1G6B6P2_9BACT</name>
<evidence type="ECO:0000313" key="3">
    <source>
        <dbReference type="EMBL" id="SDB16259.1"/>
    </source>
</evidence>
<keyword evidence="4" id="KW-1185">Reference proteome</keyword>
<feature type="transmembrane region" description="Helical" evidence="1">
    <location>
        <begin position="260"/>
        <end position="278"/>
    </location>
</feature>
<dbReference type="PANTHER" id="PTHR33498">
    <property type="entry name" value="TRANSPOSASE FOR INSERTION SEQUENCE ELEMENT IS1557"/>
    <property type="match status" value="1"/>
</dbReference>
<feature type="domain" description="Transposase IS204/IS1001/IS1096/IS1165 DDE" evidence="2">
    <location>
        <begin position="25"/>
        <end position="266"/>
    </location>
</feature>
<dbReference type="RefSeq" id="WP_092117403.1">
    <property type="nucleotide sequence ID" value="NZ_FMXO01000004.1"/>
</dbReference>
<proteinExistence type="predicted"/>
<dbReference type="NCBIfam" id="NF033550">
    <property type="entry name" value="transpos_ISL3"/>
    <property type="match status" value="1"/>
</dbReference>
<dbReference type="InterPro" id="IPR002560">
    <property type="entry name" value="Transposase_DDE"/>
</dbReference>
<gene>
    <name evidence="3" type="ORF">SAMN05660653_00750</name>
</gene>
<protein>
    <submittedName>
        <fullName evidence="3">Transposase</fullName>
    </submittedName>
</protein>
<accession>A0A1G6B6P2</accession>